<evidence type="ECO:0000313" key="1">
    <source>
        <dbReference type="EMBL" id="MBA0807340.1"/>
    </source>
</evidence>
<protein>
    <submittedName>
        <fullName evidence="1">Uncharacterized protein</fullName>
    </submittedName>
</protein>
<sequence>MASDSMGFSCVELEGDVRSIVQKLSGSGVDRSSIGAIIADRKALFGPSNDDADYFRGGPVLLYASLIMDCFSLVVSSWSFSQLHFDDLQACC</sequence>
<proteinExistence type="predicted"/>
<dbReference type="OrthoDB" id="948036at2759"/>
<dbReference type="AlphaFoldDB" id="A0A7J9HBX8"/>
<accession>A0A7J9HBX8</accession>
<dbReference type="Proteomes" id="UP000593560">
    <property type="component" value="Unassembled WGS sequence"/>
</dbReference>
<comment type="caution">
    <text evidence="1">The sequence shown here is derived from an EMBL/GenBank/DDBJ whole genome shotgun (WGS) entry which is preliminary data.</text>
</comment>
<keyword evidence="2" id="KW-1185">Reference proteome</keyword>
<dbReference type="EMBL" id="JABFAD010000009">
    <property type="protein sequence ID" value="MBA0807340.1"/>
    <property type="molecule type" value="Genomic_DNA"/>
</dbReference>
<name>A0A7J9HBX8_9ROSI</name>
<gene>
    <name evidence="1" type="ORF">Gohar_023150</name>
</gene>
<reference evidence="1 2" key="1">
    <citation type="journal article" date="2019" name="Genome Biol. Evol.">
        <title>Insights into the evolution of the New World diploid cottons (Gossypium, subgenus Houzingenia) based on genome sequencing.</title>
        <authorList>
            <person name="Grover C.E."/>
            <person name="Arick M.A. 2nd"/>
            <person name="Thrash A."/>
            <person name="Conover J.L."/>
            <person name="Sanders W.S."/>
            <person name="Peterson D.G."/>
            <person name="Frelichowski J.E."/>
            <person name="Scheffler J.A."/>
            <person name="Scheffler B.E."/>
            <person name="Wendel J.F."/>
        </authorList>
    </citation>
    <scope>NUCLEOTIDE SEQUENCE [LARGE SCALE GENOMIC DNA]</scope>
    <source>
        <strain evidence="1">0</strain>
        <tissue evidence="1">Leaf</tissue>
    </source>
</reference>
<organism evidence="1 2">
    <name type="scientific">Gossypium harknessii</name>
    <dbReference type="NCBI Taxonomy" id="34285"/>
    <lineage>
        <taxon>Eukaryota</taxon>
        <taxon>Viridiplantae</taxon>
        <taxon>Streptophyta</taxon>
        <taxon>Embryophyta</taxon>
        <taxon>Tracheophyta</taxon>
        <taxon>Spermatophyta</taxon>
        <taxon>Magnoliopsida</taxon>
        <taxon>eudicotyledons</taxon>
        <taxon>Gunneridae</taxon>
        <taxon>Pentapetalae</taxon>
        <taxon>rosids</taxon>
        <taxon>malvids</taxon>
        <taxon>Malvales</taxon>
        <taxon>Malvaceae</taxon>
        <taxon>Malvoideae</taxon>
        <taxon>Gossypium</taxon>
    </lineage>
</organism>
<evidence type="ECO:0000313" key="2">
    <source>
        <dbReference type="Proteomes" id="UP000593560"/>
    </source>
</evidence>